<dbReference type="PANTHER" id="PTHR39082">
    <property type="entry name" value="PHOSPHOLIPASE C-BETA-2-RELATED"/>
    <property type="match status" value="1"/>
</dbReference>
<sequence length="239" mass="27941">MNKNLEQLIQLSNFDKNIDGFSPKIAAIQKELNDKQNEIAEVQKEVEESNKEIKDLADEIEKTDNHIKDLNSQLKAGSKKHSAIKTERELKSLQLEEELTKDQLSSANDEIERLENLMENKKSNQNELLDKEKTLKDEFENIQKSTEDELKNIESQREKFYLEKDKLVKKMDQKIISFYEKIRKWAGNTAVAKVKKQACYGCFMHINDKTYSNVIRSDEIVTCPNCGRILYKDFNDEEK</sequence>
<feature type="domain" description="C4-type zinc ribbon" evidence="2">
    <location>
        <begin position="198"/>
        <end position="230"/>
    </location>
</feature>
<dbReference type="Gene3D" id="1.10.287.1490">
    <property type="match status" value="1"/>
</dbReference>
<dbReference type="PANTHER" id="PTHR39082:SF1">
    <property type="entry name" value="SCAVENGER RECEPTOR CLASS A MEMBER 3"/>
    <property type="match status" value="1"/>
</dbReference>
<accession>A0A2I1NC76</accession>
<evidence type="ECO:0000313" key="5">
    <source>
        <dbReference type="Proteomes" id="UP000234639"/>
    </source>
</evidence>
<dbReference type="EMBL" id="PKHU01000001">
    <property type="protein sequence ID" value="PKZ29994.1"/>
    <property type="molecule type" value="Genomic_DNA"/>
</dbReference>
<protein>
    <submittedName>
        <fullName evidence="4">Uncharacterized protein</fullName>
    </submittedName>
</protein>
<evidence type="ECO:0000256" key="1">
    <source>
        <dbReference type="SAM" id="Coils"/>
    </source>
</evidence>
<dbReference type="InterPro" id="IPR056003">
    <property type="entry name" value="CT398_CC_hairpin"/>
</dbReference>
<dbReference type="InterPro" id="IPR003743">
    <property type="entry name" value="Zf-RING_7"/>
</dbReference>
<proteinExistence type="predicted"/>
<name>A0A2I1NC76_9BACT</name>
<evidence type="ECO:0000313" key="4">
    <source>
        <dbReference type="EMBL" id="PKZ29994.1"/>
    </source>
</evidence>
<dbReference type="Pfam" id="PF24481">
    <property type="entry name" value="CT398_CC"/>
    <property type="match status" value="1"/>
</dbReference>
<feature type="domain" description="CT398-like coiled coil hairpin" evidence="3">
    <location>
        <begin position="29"/>
        <end position="184"/>
    </location>
</feature>
<organism evidence="4 5">
    <name type="scientific">Campylobacter ureolyticus</name>
    <dbReference type="NCBI Taxonomy" id="827"/>
    <lineage>
        <taxon>Bacteria</taxon>
        <taxon>Pseudomonadati</taxon>
        <taxon>Campylobacterota</taxon>
        <taxon>Epsilonproteobacteria</taxon>
        <taxon>Campylobacterales</taxon>
        <taxon>Campylobacteraceae</taxon>
        <taxon>Campylobacter</taxon>
    </lineage>
</organism>
<evidence type="ECO:0000259" key="2">
    <source>
        <dbReference type="Pfam" id="PF02591"/>
    </source>
</evidence>
<dbReference type="RefSeq" id="WP_050333852.1">
    <property type="nucleotide sequence ID" value="NZ_CAMPWA010000040.1"/>
</dbReference>
<evidence type="ECO:0000259" key="3">
    <source>
        <dbReference type="Pfam" id="PF24481"/>
    </source>
</evidence>
<dbReference type="InterPro" id="IPR052376">
    <property type="entry name" value="Oxidative_Scav/Glycosyltrans"/>
</dbReference>
<comment type="caution">
    <text evidence="4">The sequence shown here is derived from an EMBL/GenBank/DDBJ whole genome shotgun (WGS) entry which is preliminary data.</text>
</comment>
<reference evidence="4 5" key="1">
    <citation type="submission" date="2017-12" db="EMBL/GenBank/DDBJ databases">
        <title>Phylogenetic diversity of female urinary microbiome.</title>
        <authorList>
            <person name="Thomas-White K."/>
            <person name="Wolfe A.J."/>
        </authorList>
    </citation>
    <scope>NUCLEOTIDE SEQUENCE [LARGE SCALE GENOMIC DNA]</scope>
    <source>
        <strain evidence="4 5">UMB0112</strain>
    </source>
</reference>
<feature type="coiled-coil region" evidence="1">
    <location>
        <begin position="25"/>
        <end position="170"/>
    </location>
</feature>
<dbReference type="AlphaFoldDB" id="A0A2I1NC76"/>
<gene>
    <name evidence="4" type="ORF">CYJ41_00715</name>
</gene>
<dbReference type="Pfam" id="PF02591">
    <property type="entry name" value="Zn_ribbon_9"/>
    <property type="match status" value="1"/>
</dbReference>
<keyword evidence="1" id="KW-0175">Coiled coil</keyword>
<dbReference type="Proteomes" id="UP000234639">
    <property type="component" value="Unassembled WGS sequence"/>
</dbReference>